<dbReference type="PATRIC" id="fig|1328313.3.peg.1057"/>
<comment type="caution">
    <text evidence="20">The sequence shown here is derived from an EMBL/GenBank/DDBJ whole genome shotgun (WGS) entry which is preliminary data.</text>
</comment>
<dbReference type="NCBIfam" id="TIGR00586">
    <property type="entry name" value="mutt"/>
    <property type="match status" value="1"/>
</dbReference>
<comment type="catalytic activity">
    <reaction evidence="10">
        <text>8-oxo-dGTP + H2O = 8-oxo-dGMP + diphosphate + H(+)</text>
        <dbReference type="Rhea" id="RHEA:31575"/>
        <dbReference type="ChEBI" id="CHEBI:15377"/>
        <dbReference type="ChEBI" id="CHEBI:15378"/>
        <dbReference type="ChEBI" id="CHEBI:33019"/>
        <dbReference type="ChEBI" id="CHEBI:63224"/>
        <dbReference type="ChEBI" id="CHEBI:77896"/>
        <dbReference type="EC" id="3.6.1.55"/>
    </reaction>
</comment>
<organism evidence="20 21">
    <name type="scientific">Catenovulum agarivorans DS-2</name>
    <dbReference type="NCBI Taxonomy" id="1328313"/>
    <lineage>
        <taxon>Bacteria</taxon>
        <taxon>Pseudomonadati</taxon>
        <taxon>Pseudomonadota</taxon>
        <taxon>Gammaproteobacteria</taxon>
        <taxon>Alteromonadales</taxon>
        <taxon>Alteromonadaceae</taxon>
        <taxon>Catenovulum</taxon>
    </lineage>
</organism>
<evidence type="ECO:0000256" key="17">
    <source>
        <dbReference type="PIRSR" id="PIRSR603561-1"/>
    </source>
</evidence>
<dbReference type="InterPro" id="IPR000086">
    <property type="entry name" value="NUDIX_hydrolase_dom"/>
</dbReference>
<comment type="similarity">
    <text evidence="2">Belongs to the Nudix hydrolase family.</text>
</comment>
<evidence type="ECO:0000256" key="10">
    <source>
        <dbReference type="ARBA" id="ARBA00035861"/>
    </source>
</evidence>
<dbReference type="GO" id="GO:0035539">
    <property type="term" value="F:8-oxo-7,8-dihydrodeoxyguanosine triphosphate pyrophosphatase activity"/>
    <property type="evidence" value="ECO:0007669"/>
    <property type="project" value="UniProtKB-EC"/>
</dbReference>
<evidence type="ECO:0000256" key="11">
    <source>
        <dbReference type="ARBA" id="ARBA00036904"/>
    </source>
</evidence>
<evidence type="ECO:0000259" key="19">
    <source>
        <dbReference type="PROSITE" id="PS51462"/>
    </source>
</evidence>
<keyword evidence="5 18" id="KW-0479">Metal-binding</keyword>
<reference evidence="20 21" key="1">
    <citation type="journal article" date="2014" name="Genome Announc.">
        <title>Draft Genome Sequence of the Agar-Degrading Bacterium Catenovulum sp. Strain DS-2, Isolated from Intestines of Haliotis diversicolor.</title>
        <authorList>
            <person name="Shan D."/>
            <person name="Li X."/>
            <person name="Gu Z."/>
            <person name="Wei G."/>
            <person name="Gao Z."/>
            <person name="Shao Z."/>
        </authorList>
    </citation>
    <scope>NUCLEOTIDE SEQUENCE [LARGE SCALE GENOMIC DNA]</scope>
    <source>
        <strain evidence="20 21">DS-2</strain>
    </source>
</reference>
<keyword evidence="3" id="KW-0515">Mutator protein</keyword>
<dbReference type="GO" id="GO:0006260">
    <property type="term" value="P:DNA replication"/>
    <property type="evidence" value="ECO:0007669"/>
    <property type="project" value="UniProtKB-KW"/>
</dbReference>
<comment type="cofactor">
    <cofactor evidence="1 18">
        <name>Mg(2+)</name>
        <dbReference type="ChEBI" id="CHEBI:18420"/>
    </cofactor>
</comment>
<evidence type="ECO:0000256" key="7">
    <source>
        <dbReference type="ARBA" id="ARBA00022801"/>
    </source>
</evidence>
<dbReference type="Proteomes" id="UP000019276">
    <property type="component" value="Unassembled WGS sequence"/>
</dbReference>
<name>W7QH70_9ALTE</name>
<comment type="catalytic activity">
    <reaction evidence="11">
        <text>8-oxo-GTP + H2O = 8-oxo-GMP + diphosphate + H(+)</text>
        <dbReference type="Rhea" id="RHEA:67616"/>
        <dbReference type="ChEBI" id="CHEBI:15377"/>
        <dbReference type="ChEBI" id="CHEBI:15378"/>
        <dbReference type="ChEBI" id="CHEBI:33019"/>
        <dbReference type="ChEBI" id="CHEBI:143553"/>
        <dbReference type="ChEBI" id="CHEBI:145694"/>
    </reaction>
</comment>
<evidence type="ECO:0000256" key="13">
    <source>
        <dbReference type="ARBA" id="ARBA00040794"/>
    </source>
</evidence>
<dbReference type="Pfam" id="PF14815">
    <property type="entry name" value="NUDIX_4"/>
    <property type="match status" value="1"/>
</dbReference>
<evidence type="ECO:0000256" key="8">
    <source>
        <dbReference type="ARBA" id="ARBA00022842"/>
    </source>
</evidence>
<dbReference type="PROSITE" id="PS00893">
    <property type="entry name" value="NUDIX_BOX"/>
    <property type="match status" value="1"/>
</dbReference>
<dbReference type="STRING" id="1328313.DS2_05120"/>
<dbReference type="PROSITE" id="PS51462">
    <property type="entry name" value="NUDIX"/>
    <property type="match status" value="1"/>
</dbReference>
<dbReference type="InterPro" id="IPR003561">
    <property type="entry name" value="Mutator_MutT"/>
</dbReference>
<keyword evidence="8 18" id="KW-0460">Magnesium</keyword>
<evidence type="ECO:0000256" key="2">
    <source>
        <dbReference type="ARBA" id="ARBA00005582"/>
    </source>
</evidence>
<feature type="binding site" evidence="18">
    <location>
        <position position="61"/>
    </location>
    <ligand>
        <name>Mg(2+)</name>
        <dbReference type="ChEBI" id="CHEBI:18420"/>
    </ligand>
</feature>
<feature type="binding site" evidence="17">
    <location>
        <begin position="38"/>
        <end position="41"/>
    </location>
    <ligand>
        <name>8-oxo-dGTP</name>
        <dbReference type="ChEBI" id="CHEBI:77896"/>
    </ligand>
</feature>
<feature type="binding site" evidence="17">
    <location>
        <position position="27"/>
    </location>
    <ligand>
        <name>8-oxo-dGTP</name>
        <dbReference type="ChEBI" id="CHEBI:77896"/>
    </ligand>
</feature>
<dbReference type="RefSeq" id="WP_035013574.1">
    <property type="nucleotide sequence ID" value="NZ_ARZY01000006.1"/>
</dbReference>
<dbReference type="eggNOG" id="COG0494">
    <property type="taxonomic scope" value="Bacteria"/>
</dbReference>
<keyword evidence="21" id="KW-1185">Reference proteome</keyword>
<evidence type="ECO:0000256" key="1">
    <source>
        <dbReference type="ARBA" id="ARBA00001946"/>
    </source>
</evidence>
<feature type="binding site" evidence="18">
    <location>
        <position position="41"/>
    </location>
    <ligand>
        <name>Mg(2+)</name>
        <dbReference type="ChEBI" id="CHEBI:18420"/>
    </ligand>
</feature>
<protein>
    <recommendedName>
        <fullName evidence="13">8-oxo-dGTP diphosphatase</fullName>
        <ecNumber evidence="12">3.6.1.55</ecNumber>
    </recommendedName>
    <alternativeName>
        <fullName evidence="16">7,8-dihydro-8-oxoguanine-triphosphatase</fullName>
    </alternativeName>
    <alternativeName>
        <fullName evidence="15">Mutator protein MutT</fullName>
    </alternativeName>
    <alternativeName>
        <fullName evidence="14">dGTP pyrophosphohydrolase</fullName>
    </alternativeName>
</protein>
<dbReference type="Gene3D" id="3.90.79.10">
    <property type="entry name" value="Nucleoside Triphosphate Pyrophosphohydrolase"/>
    <property type="match status" value="1"/>
</dbReference>
<dbReference type="InterPro" id="IPR029119">
    <property type="entry name" value="MutY_C"/>
</dbReference>
<evidence type="ECO:0000256" key="18">
    <source>
        <dbReference type="PIRSR" id="PIRSR603561-2"/>
    </source>
</evidence>
<dbReference type="PRINTS" id="PR00502">
    <property type="entry name" value="NUDIXFAMILY"/>
</dbReference>
<evidence type="ECO:0000313" key="20">
    <source>
        <dbReference type="EMBL" id="EWH11211.1"/>
    </source>
</evidence>
<dbReference type="GO" id="GO:0008413">
    <property type="term" value="F:8-oxo-7,8-dihydroguanosine triphosphate pyrophosphatase activity"/>
    <property type="evidence" value="ECO:0007669"/>
    <property type="project" value="InterPro"/>
</dbReference>
<dbReference type="GO" id="GO:0046872">
    <property type="term" value="F:metal ion binding"/>
    <property type="evidence" value="ECO:0007669"/>
    <property type="project" value="UniProtKB-KW"/>
</dbReference>
<dbReference type="InterPro" id="IPR015797">
    <property type="entry name" value="NUDIX_hydrolase-like_dom_sf"/>
</dbReference>
<dbReference type="GO" id="GO:0044715">
    <property type="term" value="F:8-oxo-dGDP phosphatase activity"/>
    <property type="evidence" value="ECO:0007669"/>
    <property type="project" value="TreeGrafter"/>
</dbReference>
<dbReference type="AlphaFoldDB" id="W7QH70"/>
<dbReference type="SUPFAM" id="SSF55811">
    <property type="entry name" value="Nudix"/>
    <property type="match status" value="1"/>
</dbReference>
<feature type="domain" description="Nudix hydrolase" evidence="19">
    <location>
        <begin position="4"/>
        <end position="134"/>
    </location>
</feature>
<evidence type="ECO:0000256" key="9">
    <source>
        <dbReference type="ARBA" id="ARBA00023204"/>
    </source>
</evidence>
<dbReference type="EC" id="3.6.1.55" evidence="12"/>
<gene>
    <name evidence="20" type="ORF">DS2_05120</name>
</gene>
<proteinExistence type="inferred from homology"/>
<feature type="binding site" evidence="17">
    <location>
        <position position="32"/>
    </location>
    <ligand>
        <name>8-oxo-dGTP</name>
        <dbReference type="ChEBI" id="CHEBI:77896"/>
    </ligand>
</feature>
<evidence type="ECO:0000256" key="12">
    <source>
        <dbReference type="ARBA" id="ARBA00038905"/>
    </source>
</evidence>
<feature type="binding site" evidence="17">
    <location>
        <position position="123"/>
    </location>
    <ligand>
        <name>8-oxo-dGTP</name>
        <dbReference type="ChEBI" id="CHEBI:77896"/>
    </ligand>
</feature>
<keyword evidence="7" id="KW-0378">Hydrolase</keyword>
<keyword evidence="9" id="KW-0234">DNA repair</keyword>
<dbReference type="InterPro" id="IPR020084">
    <property type="entry name" value="NUDIX_hydrolase_CS"/>
</dbReference>
<evidence type="ECO:0000256" key="5">
    <source>
        <dbReference type="ARBA" id="ARBA00022723"/>
    </source>
</evidence>
<evidence type="ECO:0000256" key="4">
    <source>
        <dbReference type="ARBA" id="ARBA00022705"/>
    </source>
</evidence>
<dbReference type="GO" id="GO:0006281">
    <property type="term" value="P:DNA repair"/>
    <property type="evidence" value="ECO:0007669"/>
    <property type="project" value="UniProtKB-KW"/>
</dbReference>
<keyword evidence="6" id="KW-0227">DNA damage</keyword>
<dbReference type="GO" id="GO:0044716">
    <property type="term" value="F:8-oxo-GDP phosphatase activity"/>
    <property type="evidence" value="ECO:0007669"/>
    <property type="project" value="TreeGrafter"/>
</dbReference>
<dbReference type="EMBL" id="ARZY01000006">
    <property type="protein sequence ID" value="EWH11211.1"/>
    <property type="molecule type" value="Genomic_DNA"/>
</dbReference>
<evidence type="ECO:0000256" key="16">
    <source>
        <dbReference type="ARBA" id="ARBA00042798"/>
    </source>
</evidence>
<dbReference type="CDD" id="cd03425">
    <property type="entry name" value="NUDIX_MutT_NudA_like"/>
    <property type="match status" value="1"/>
</dbReference>
<evidence type="ECO:0000313" key="21">
    <source>
        <dbReference type="Proteomes" id="UP000019276"/>
    </source>
</evidence>
<sequence length="135" mass="15102">MSKEVHVAVAVIVQQNAQQTQVLIAKRAQHQHQGGKWEFPGGKVEKNEQVDDALRREIAEECGLVVEAAEPLIKIEHDYGDKKVVLDTFIVTQYSGQARGNEGQQILWLDVSQLADYTFPEANQPIIDAINSYFA</sequence>
<evidence type="ECO:0000256" key="14">
    <source>
        <dbReference type="ARBA" id="ARBA00041592"/>
    </source>
</evidence>
<keyword evidence="4" id="KW-0235">DNA replication</keyword>
<evidence type="ECO:0000256" key="3">
    <source>
        <dbReference type="ARBA" id="ARBA00022457"/>
    </source>
</evidence>
<dbReference type="PANTHER" id="PTHR47707:SF1">
    <property type="entry name" value="NUDIX HYDROLASE FAMILY PROTEIN"/>
    <property type="match status" value="1"/>
</dbReference>
<accession>W7QH70</accession>
<evidence type="ECO:0000256" key="6">
    <source>
        <dbReference type="ARBA" id="ARBA00022763"/>
    </source>
</evidence>
<dbReference type="OrthoDB" id="9810648at2"/>
<dbReference type="PANTHER" id="PTHR47707">
    <property type="entry name" value="8-OXO-DGTP DIPHOSPHATASE"/>
    <property type="match status" value="1"/>
</dbReference>
<dbReference type="FunFam" id="3.90.79.10:FF:000014">
    <property type="entry name" value="8-oxo-dGTP diphosphatase MutT"/>
    <property type="match status" value="1"/>
</dbReference>
<evidence type="ECO:0000256" key="15">
    <source>
        <dbReference type="ARBA" id="ARBA00041979"/>
    </source>
</evidence>
<dbReference type="InterPro" id="IPR047127">
    <property type="entry name" value="MutT-like"/>
</dbReference>
<dbReference type="InterPro" id="IPR020476">
    <property type="entry name" value="Nudix_hydrolase"/>
</dbReference>